<dbReference type="Gene3D" id="3.30.420.80">
    <property type="entry name" value="Ribosomal protein S11"/>
    <property type="match status" value="1"/>
</dbReference>
<evidence type="ECO:0000256" key="2">
    <source>
        <dbReference type="ARBA" id="ARBA00022980"/>
    </source>
</evidence>
<dbReference type="GO" id="GO:0005840">
    <property type="term" value="C:ribosome"/>
    <property type="evidence" value="ECO:0007669"/>
    <property type="project" value="UniProtKB-KW"/>
</dbReference>
<dbReference type="AlphaFoldDB" id="A0A1B9H4B3"/>
<evidence type="ECO:0000256" key="4">
    <source>
        <dbReference type="SAM" id="MobiDB-lite"/>
    </source>
</evidence>
<dbReference type="PANTHER" id="PTHR11759">
    <property type="entry name" value="40S RIBOSOMAL PROTEIN S14/30S RIBOSOMAL PROTEIN S11"/>
    <property type="match status" value="1"/>
</dbReference>
<gene>
    <name evidence="5" type="ORF">I316_00322</name>
</gene>
<reference evidence="6" key="2">
    <citation type="submission" date="2013-12" db="EMBL/GenBank/DDBJ databases">
        <title>Evolution of pathogenesis and genome organization in the Tremellales.</title>
        <authorList>
            <person name="Cuomo C."/>
            <person name="Litvintseva A."/>
            <person name="Heitman J."/>
            <person name="Chen Y."/>
            <person name="Sun S."/>
            <person name="Springer D."/>
            <person name="Dromer F."/>
            <person name="Young S."/>
            <person name="Zeng Q."/>
            <person name="Chapman S."/>
            <person name="Gujja S."/>
            <person name="Saif S."/>
            <person name="Birren B."/>
        </authorList>
    </citation>
    <scope>NUCLEOTIDE SEQUENCE [LARGE SCALE GENOMIC DNA]</scope>
    <source>
        <strain evidence="6">BCC8398</strain>
    </source>
</reference>
<keyword evidence="6" id="KW-1185">Reference proteome</keyword>
<dbReference type="HAMAP" id="MF_01310">
    <property type="entry name" value="Ribosomal_uS11"/>
    <property type="match status" value="1"/>
</dbReference>
<evidence type="ECO:0000313" key="6">
    <source>
        <dbReference type="Proteomes" id="UP000092666"/>
    </source>
</evidence>
<reference evidence="5 6" key="1">
    <citation type="submission" date="2013-07" db="EMBL/GenBank/DDBJ databases">
        <title>The Genome Sequence of Cryptococcus heveanensis BCC8398.</title>
        <authorList>
            <consortium name="The Broad Institute Genome Sequencing Platform"/>
            <person name="Cuomo C."/>
            <person name="Litvintseva A."/>
            <person name="Chen Y."/>
            <person name="Heitman J."/>
            <person name="Sun S."/>
            <person name="Springer D."/>
            <person name="Dromer F."/>
            <person name="Young S.K."/>
            <person name="Zeng Q."/>
            <person name="Gargeya S."/>
            <person name="Fitzgerald M."/>
            <person name="Abouelleil A."/>
            <person name="Alvarado L."/>
            <person name="Berlin A.M."/>
            <person name="Chapman S.B."/>
            <person name="Dewar J."/>
            <person name="Goldberg J."/>
            <person name="Griggs A."/>
            <person name="Gujja S."/>
            <person name="Hansen M."/>
            <person name="Howarth C."/>
            <person name="Imamovic A."/>
            <person name="Larimer J."/>
            <person name="McCowan C."/>
            <person name="Murphy C."/>
            <person name="Pearson M."/>
            <person name="Priest M."/>
            <person name="Roberts A."/>
            <person name="Saif S."/>
            <person name="Shea T."/>
            <person name="Sykes S."/>
            <person name="Wortman J."/>
            <person name="Nusbaum C."/>
            <person name="Birren B."/>
        </authorList>
    </citation>
    <scope>NUCLEOTIDE SEQUENCE [LARGE SCALE GENOMIC DNA]</scope>
    <source>
        <strain evidence="5 6">BCC8398</strain>
    </source>
</reference>
<feature type="region of interest" description="Disordered" evidence="4">
    <location>
        <begin position="38"/>
        <end position="164"/>
    </location>
</feature>
<evidence type="ECO:0000256" key="3">
    <source>
        <dbReference type="ARBA" id="ARBA00023274"/>
    </source>
</evidence>
<proteinExistence type="inferred from homology"/>
<dbReference type="GO" id="GO:1990904">
    <property type="term" value="C:ribonucleoprotein complex"/>
    <property type="evidence" value="ECO:0007669"/>
    <property type="project" value="UniProtKB-KW"/>
</dbReference>
<keyword evidence="2" id="KW-0689">Ribosomal protein</keyword>
<organism evidence="5 6">
    <name type="scientific">Kwoniella heveanensis BCC8398</name>
    <dbReference type="NCBI Taxonomy" id="1296120"/>
    <lineage>
        <taxon>Eukaryota</taxon>
        <taxon>Fungi</taxon>
        <taxon>Dikarya</taxon>
        <taxon>Basidiomycota</taxon>
        <taxon>Agaricomycotina</taxon>
        <taxon>Tremellomycetes</taxon>
        <taxon>Tremellales</taxon>
        <taxon>Cryptococcaceae</taxon>
        <taxon>Kwoniella</taxon>
    </lineage>
</organism>
<dbReference type="InterPro" id="IPR036967">
    <property type="entry name" value="Ribosomal_uS11_sf"/>
</dbReference>
<feature type="region of interest" description="Disordered" evidence="4">
    <location>
        <begin position="14"/>
        <end position="33"/>
    </location>
</feature>
<dbReference type="InterPro" id="IPR001971">
    <property type="entry name" value="Ribosomal_uS11"/>
</dbReference>
<keyword evidence="3" id="KW-0687">Ribonucleoprotein</keyword>
<evidence type="ECO:0000256" key="1">
    <source>
        <dbReference type="ARBA" id="ARBA00006194"/>
    </source>
</evidence>
<dbReference type="GO" id="GO:0006412">
    <property type="term" value="P:translation"/>
    <property type="evidence" value="ECO:0007669"/>
    <property type="project" value="InterPro"/>
</dbReference>
<dbReference type="GO" id="GO:0003735">
    <property type="term" value="F:structural constituent of ribosome"/>
    <property type="evidence" value="ECO:0007669"/>
    <property type="project" value="InterPro"/>
</dbReference>
<dbReference type="Proteomes" id="UP000092666">
    <property type="component" value="Unassembled WGS sequence"/>
</dbReference>
<accession>A0A1B9H4B3</accession>
<dbReference type="STRING" id="1296120.A0A1B9H4B3"/>
<feature type="compositionally biased region" description="Polar residues" evidence="4">
    <location>
        <begin position="79"/>
        <end position="90"/>
    </location>
</feature>
<dbReference type="OrthoDB" id="1654884at2759"/>
<evidence type="ECO:0000313" key="5">
    <source>
        <dbReference type="EMBL" id="OCF38098.1"/>
    </source>
</evidence>
<comment type="similarity">
    <text evidence="1">Belongs to the universal ribosomal protein uS11 family.</text>
</comment>
<dbReference type="EMBL" id="KI669492">
    <property type="protein sequence ID" value="OCF38098.1"/>
    <property type="molecule type" value="Genomic_DNA"/>
</dbReference>
<dbReference type="SUPFAM" id="SSF53137">
    <property type="entry name" value="Translational machinery components"/>
    <property type="match status" value="1"/>
</dbReference>
<feature type="compositionally biased region" description="Low complexity" evidence="4">
    <location>
        <begin position="18"/>
        <end position="32"/>
    </location>
</feature>
<name>A0A1B9H4B3_9TREE</name>
<feature type="compositionally biased region" description="Low complexity" evidence="4">
    <location>
        <begin position="125"/>
        <end position="148"/>
    </location>
</feature>
<protein>
    <submittedName>
        <fullName evidence="5">Uncharacterized protein</fullName>
    </submittedName>
</protein>
<sequence>MASIIRSTLRGVTRPNISSSYAPPSASFASSSRHGLDFTRPLLANNGPLPSKGTLTIEEQVTEEGFAAEPESKADASVGSHTTPSTSNSAPEVVPTPQPRLSINTPPTPTSSPVAGARSSTPQFSSPTSNSASTTTTSRTPLTTTAAPAPAPSKGKKGSNGPGIRWAIESNHIGAGDRTVLPTHTLHVKSTRNNIILSLTDGLGPIFSTVSGGTDRTFKNSQRSSYEAATQASTKMFDKIIEWSRDLPKTQEYRPKIRIAFNGLFGMGREAFAGALAGPEGQEMRTLVTRVEDRTRIKIGGARAPKPRRL</sequence>